<dbReference type="Proteomes" id="UP000280475">
    <property type="component" value="Chromosome"/>
</dbReference>
<dbReference type="InterPro" id="IPR016152">
    <property type="entry name" value="PTrfase/Anion_transptr"/>
</dbReference>
<accession>A0A3G5FLU3</accession>
<sequence>MIKKEYNIKLRRLIMKHNQLFNIYKEQSFSSKEEILTFLDKESCKYTEISNLDFKNEILKREKQGSIEIAPGVLLPHFESSLFIKSKIFILPIKPEIKAWSEEIQNVHLVIVILLKTDEDRSIKQKITQFTRKLADDDYLDRLMNLGNKNNN</sequence>
<evidence type="ECO:0000259" key="1">
    <source>
        <dbReference type="PROSITE" id="PS51094"/>
    </source>
</evidence>
<proteinExistence type="predicted"/>
<organism evidence="2 3">
    <name type="scientific">Tetragenococcus halophilus</name>
    <name type="common">Pediococcus halophilus</name>
    <dbReference type="NCBI Taxonomy" id="51669"/>
    <lineage>
        <taxon>Bacteria</taxon>
        <taxon>Bacillati</taxon>
        <taxon>Bacillota</taxon>
        <taxon>Bacilli</taxon>
        <taxon>Lactobacillales</taxon>
        <taxon>Enterococcaceae</taxon>
        <taxon>Tetragenococcus</taxon>
    </lineage>
</organism>
<dbReference type="Gene3D" id="3.40.930.10">
    <property type="entry name" value="Mannitol-specific EII, Chain A"/>
    <property type="match status" value="1"/>
</dbReference>
<dbReference type="Pfam" id="PF00359">
    <property type="entry name" value="PTS_EIIA_2"/>
    <property type="match status" value="1"/>
</dbReference>
<dbReference type="InterPro" id="IPR002178">
    <property type="entry name" value="PTS_EIIA_type-2_dom"/>
</dbReference>
<evidence type="ECO:0000313" key="3">
    <source>
        <dbReference type="Proteomes" id="UP000280475"/>
    </source>
</evidence>
<dbReference type="SUPFAM" id="SSF55804">
    <property type="entry name" value="Phoshotransferase/anion transport protein"/>
    <property type="match status" value="1"/>
</dbReference>
<protein>
    <recommendedName>
        <fullName evidence="1">PTS EIIA type-2 domain-containing protein</fullName>
    </recommendedName>
</protein>
<name>A0A3G5FLU3_TETHA</name>
<reference evidence="2 3" key="1">
    <citation type="journal article" date="2012" name="Int. J. Syst. Evol. Microbiol.">
        <title>Characterization of Tetragenococcus strains from sugar thick juice reveals a novel species, Tetragenococcus osmophilus sp. nov., and divides Tetragenococcus halophilus into two subspecies, T. halophilus subsp. halophilus subsp. nov. and T. halophilus subsp. flandriensis subsp. nov.</title>
        <authorList>
            <person name="Juste A."/>
            <person name="Van Trappen S."/>
            <person name="Verreth C."/>
            <person name="Cleenwerck I."/>
            <person name="De Vos P."/>
            <person name="Lievens B."/>
            <person name="Willems K.A."/>
        </authorList>
    </citation>
    <scope>NUCLEOTIDE SEQUENCE [LARGE SCALE GENOMIC DNA]</scope>
    <source>
        <strain evidence="2 3">LMG 26042</strain>
    </source>
</reference>
<dbReference type="AlphaFoldDB" id="A0A3G5FLU3"/>
<dbReference type="PROSITE" id="PS51094">
    <property type="entry name" value="PTS_EIIA_TYPE_2"/>
    <property type="match status" value="1"/>
</dbReference>
<evidence type="ECO:0000313" key="2">
    <source>
        <dbReference type="EMBL" id="AYW51259.1"/>
    </source>
</evidence>
<gene>
    <name evidence="2" type="ORF">C7H83_12705</name>
</gene>
<dbReference type="EMBL" id="CP027768">
    <property type="protein sequence ID" value="AYW51259.1"/>
    <property type="molecule type" value="Genomic_DNA"/>
</dbReference>
<feature type="domain" description="PTS EIIA type-2" evidence="1">
    <location>
        <begin position="12"/>
        <end position="152"/>
    </location>
</feature>